<dbReference type="EnsemblMetazoa" id="XM_029486169.1">
    <property type="protein sequence ID" value="XP_029342029.1"/>
    <property type="gene ID" value="LOC107884346"/>
</dbReference>
<evidence type="ECO:0000256" key="1">
    <source>
        <dbReference type="SAM" id="Phobius"/>
    </source>
</evidence>
<evidence type="ECO:0000313" key="3">
    <source>
        <dbReference type="EnsemblMetazoa" id="XP_029342029.1"/>
    </source>
</evidence>
<protein>
    <submittedName>
        <fullName evidence="3">Uncharacterized protein</fullName>
    </submittedName>
</protein>
<feature type="chain" id="PRO_5035846934" evidence="2">
    <location>
        <begin position="26"/>
        <end position="132"/>
    </location>
</feature>
<feature type="signal peptide" evidence="2">
    <location>
        <begin position="1"/>
        <end position="25"/>
    </location>
</feature>
<reference evidence="4" key="1">
    <citation type="submission" date="2010-06" db="EMBL/GenBank/DDBJ databases">
        <authorList>
            <person name="Jiang H."/>
            <person name="Abraham K."/>
            <person name="Ali S."/>
            <person name="Alsbrooks S.L."/>
            <person name="Anim B.N."/>
            <person name="Anosike U.S."/>
            <person name="Attaway T."/>
            <person name="Bandaranaike D.P."/>
            <person name="Battles P.K."/>
            <person name="Bell S.N."/>
            <person name="Bell A.V."/>
            <person name="Beltran B."/>
            <person name="Bickham C."/>
            <person name="Bustamante Y."/>
            <person name="Caleb T."/>
            <person name="Canada A."/>
            <person name="Cardenas V."/>
            <person name="Carter K."/>
            <person name="Chacko J."/>
            <person name="Chandrabose M.N."/>
            <person name="Chavez D."/>
            <person name="Chavez A."/>
            <person name="Chen L."/>
            <person name="Chu H.-S."/>
            <person name="Claassen K.J."/>
            <person name="Cockrell R."/>
            <person name="Collins M."/>
            <person name="Cooper J.A."/>
            <person name="Cree A."/>
            <person name="Curry S.M."/>
            <person name="Da Y."/>
            <person name="Dao M.D."/>
            <person name="Das B."/>
            <person name="Davila M.-L."/>
            <person name="Davy-Carroll L."/>
            <person name="Denson S."/>
            <person name="Dinh H."/>
            <person name="Ebong V.E."/>
            <person name="Edwards J.R."/>
            <person name="Egan A."/>
            <person name="El-Daye J."/>
            <person name="Escobedo L."/>
            <person name="Fernandez S."/>
            <person name="Fernando P.R."/>
            <person name="Flagg N."/>
            <person name="Forbes L.D."/>
            <person name="Fowler R.G."/>
            <person name="Fu Q."/>
            <person name="Gabisi R.A."/>
            <person name="Ganer J."/>
            <person name="Garbino Pronczuk A."/>
            <person name="Garcia R.M."/>
            <person name="Garner T."/>
            <person name="Garrett T.E."/>
            <person name="Gonzalez D.A."/>
            <person name="Hamid H."/>
            <person name="Hawkins E.S."/>
            <person name="Hirani K."/>
            <person name="Hogues M.E."/>
            <person name="Hollins B."/>
            <person name="Hsiao C.-H."/>
            <person name="Jabil R."/>
            <person name="James M.L."/>
            <person name="Jhangiani S.N."/>
            <person name="Johnson B."/>
            <person name="Johnson Q."/>
            <person name="Joshi V."/>
            <person name="Kalu J.B."/>
            <person name="Kam C."/>
            <person name="Kashfia A."/>
            <person name="Keebler J."/>
            <person name="Kisamo H."/>
            <person name="Kovar C.L."/>
            <person name="Lago L.A."/>
            <person name="Lai C.-Y."/>
            <person name="Laidlaw J."/>
            <person name="Lara F."/>
            <person name="Le T.-K."/>
            <person name="Lee S.L."/>
            <person name="Legall F.H."/>
            <person name="Lemon S.J."/>
            <person name="Lewis L.R."/>
            <person name="Li B."/>
            <person name="Liu Y."/>
            <person name="Liu Y.-S."/>
            <person name="Lopez J."/>
            <person name="Lozado R.J."/>
            <person name="Lu J."/>
            <person name="Madu R.C."/>
            <person name="Maheshwari M."/>
            <person name="Maheshwari R."/>
            <person name="Malloy K."/>
            <person name="Martinez E."/>
            <person name="Mathew T."/>
            <person name="Mercado I.C."/>
            <person name="Mercado C."/>
            <person name="Meyer B."/>
            <person name="Montgomery K."/>
            <person name="Morgan M.B."/>
            <person name="Munidasa M."/>
            <person name="Nazareth L.V."/>
            <person name="Nelson J."/>
            <person name="Ng B.M."/>
            <person name="Nguyen N.B."/>
            <person name="Nguyen P.Q."/>
            <person name="Nguyen T."/>
            <person name="Obregon M."/>
            <person name="Okwuonu G.O."/>
            <person name="Onwere C.G."/>
            <person name="Orozco G."/>
            <person name="Parra A."/>
            <person name="Patel S."/>
            <person name="Patil S."/>
            <person name="Perez A."/>
            <person name="Perez Y."/>
            <person name="Pham C."/>
            <person name="Primus E.L."/>
            <person name="Pu L.-L."/>
            <person name="Puazo M."/>
            <person name="Qin X."/>
            <person name="Quiroz J.B."/>
            <person name="Reese J."/>
            <person name="Richards S."/>
            <person name="Rives C.M."/>
            <person name="Robberts R."/>
            <person name="Ruiz S.J."/>
            <person name="Ruiz M.J."/>
            <person name="Santibanez J."/>
            <person name="Schneider B.W."/>
            <person name="Sisson I."/>
            <person name="Smith M."/>
            <person name="Sodergren E."/>
            <person name="Song X.-Z."/>
            <person name="Song B.B."/>
            <person name="Summersgill H."/>
            <person name="Thelus R."/>
            <person name="Thornton R.D."/>
            <person name="Trejos Z.Y."/>
            <person name="Usmani K."/>
            <person name="Vattathil S."/>
            <person name="Villasana D."/>
            <person name="Walker D.L."/>
            <person name="Wang S."/>
            <person name="Wang K."/>
            <person name="White C.S."/>
            <person name="Williams A.C."/>
            <person name="Williamson J."/>
            <person name="Wilson K."/>
            <person name="Woghiren I.O."/>
            <person name="Woodworth J.R."/>
            <person name="Worley K.C."/>
            <person name="Wright R.A."/>
            <person name="Wu W."/>
            <person name="Young L."/>
            <person name="Zhang L."/>
            <person name="Zhang J."/>
            <person name="Zhu Y."/>
            <person name="Muzny D.M."/>
            <person name="Weinstock G."/>
            <person name="Gibbs R.A."/>
        </authorList>
    </citation>
    <scope>NUCLEOTIDE SEQUENCE [LARGE SCALE GENOMIC DNA]</scope>
    <source>
        <strain evidence="4">LSR1</strain>
    </source>
</reference>
<reference evidence="3" key="2">
    <citation type="submission" date="2022-06" db="UniProtKB">
        <authorList>
            <consortium name="EnsemblMetazoa"/>
        </authorList>
    </citation>
    <scope>IDENTIFICATION</scope>
</reference>
<dbReference type="GeneID" id="107884346"/>
<dbReference type="RefSeq" id="XP_029342029.1">
    <property type="nucleotide sequence ID" value="XM_029486169.1"/>
</dbReference>
<evidence type="ECO:0000313" key="4">
    <source>
        <dbReference type="Proteomes" id="UP000007819"/>
    </source>
</evidence>
<feature type="transmembrane region" description="Helical" evidence="1">
    <location>
        <begin position="98"/>
        <end position="118"/>
    </location>
</feature>
<keyword evidence="4" id="KW-1185">Reference proteome</keyword>
<sequence length="132" mass="14888">MVRFSSNIVVVSIIIVGFTLNYGSAEKTDPPDGKKNLEEPKPEKEVLSRKEFTGKGAFGVGIENTVEMVNGNPVIKQTLFGHIGGQLSISRTCNYDPLFYLFVYIYFKYYLCYIYFIVSGNLSSFENNKLSE</sequence>
<dbReference type="AlphaFoldDB" id="A0A8R2JMC0"/>
<organism evidence="3 4">
    <name type="scientific">Acyrthosiphon pisum</name>
    <name type="common">Pea aphid</name>
    <dbReference type="NCBI Taxonomy" id="7029"/>
    <lineage>
        <taxon>Eukaryota</taxon>
        <taxon>Metazoa</taxon>
        <taxon>Ecdysozoa</taxon>
        <taxon>Arthropoda</taxon>
        <taxon>Hexapoda</taxon>
        <taxon>Insecta</taxon>
        <taxon>Pterygota</taxon>
        <taxon>Neoptera</taxon>
        <taxon>Paraneoptera</taxon>
        <taxon>Hemiptera</taxon>
        <taxon>Sternorrhyncha</taxon>
        <taxon>Aphidomorpha</taxon>
        <taxon>Aphidoidea</taxon>
        <taxon>Aphididae</taxon>
        <taxon>Macrosiphini</taxon>
        <taxon>Acyrthosiphon</taxon>
    </lineage>
</organism>
<dbReference type="KEGG" id="api:107884346"/>
<evidence type="ECO:0000256" key="2">
    <source>
        <dbReference type="SAM" id="SignalP"/>
    </source>
</evidence>
<keyword evidence="2" id="KW-0732">Signal</keyword>
<keyword evidence="1" id="KW-0472">Membrane</keyword>
<dbReference type="Proteomes" id="UP000007819">
    <property type="component" value="Chromosome A1"/>
</dbReference>
<name>A0A8R2JMC0_ACYPI</name>
<proteinExistence type="predicted"/>
<keyword evidence="1" id="KW-0812">Transmembrane</keyword>
<keyword evidence="1" id="KW-1133">Transmembrane helix</keyword>
<accession>A0A8R2JMC0</accession>